<keyword evidence="1" id="KW-0472">Membrane</keyword>
<keyword evidence="1" id="KW-0812">Transmembrane</keyword>
<gene>
    <name evidence="2" type="ORF">OG626_14385</name>
</gene>
<name>A0AAU3GTZ2_9ACTN</name>
<feature type="transmembrane region" description="Helical" evidence="1">
    <location>
        <begin position="98"/>
        <end position="117"/>
    </location>
</feature>
<evidence type="ECO:0000256" key="1">
    <source>
        <dbReference type="SAM" id="Phobius"/>
    </source>
</evidence>
<accession>A0AAU3GTZ2</accession>
<evidence type="ECO:0000313" key="2">
    <source>
        <dbReference type="EMBL" id="WTY96016.1"/>
    </source>
</evidence>
<feature type="transmembrane region" description="Helical" evidence="1">
    <location>
        <begin position="64"/>
        <end position="86"/>
    </location>
</feature>
<feature type="transmembrane region" description="Helical" evidence="1">
    <location>
        <begin position="129"/>
        <end position="149"/>
    </location>
</feature>
<reference evidence="2" key="1">
    <citation type="submission" date="2022-10" db="EMBL/GenBank/DDBJ databases">
        <title>The complete genomes of actinobacterial strains from the NBC collection.</title>
        <authorList>
            <person name="Joergensen T.S."/>
            <person name="Alvarez Arevalo M."/>
            <person name="Sterndorff E.B."/>
            <person name="Faurdal D."/>
            <person name="Vuksanovic O."/>
            <person name="Mourched A.-S."/>
            <person name="Charusanti P."/>
            <person name="Shaw S."/>
            <person name="Blin K."/>
            <person name="Weber T."/>
        </authorList>
    </citation>
    <scope>NUCLEOTIDE SEQUENCE</scope>
    <source>
        <strain evidence="2">NBC_01401</strain>
    </source>
</reference>
<feature type="transmembrane region" description="Helical" evidence="1">
    <location>
        <begin position="18"/>
        <end position="36"/>
    </location>
</feature>
<dbReference type="EMBL" id="CP109535">
    <property type="protein sequence ID" value="WTY96016.1"/>
    <property type="molecule type" value="Genomic_DNA"/>
</dbReference>
<dbReference type="AlphaFoldDB" id="A0AAU3GTZ2"/>
<keyword evidence="1" id="KW-1133">Transmembrane helix</keyword>
<organism evidence="2">
    <name type="scientific">Streptomyces sp. NBC_01401</name>
    <dbReference type="NCBI Taxonomy" id="2903854"/>
    <lineage>
        <taxon>Bacteria</taxon>
        <taxon>Bacillati</taxon>
        <taxon>Actinomycetota</taxon>
        <taxon>Actinomycetes</taxon>
        <taxon>Kitasatosporales</taxon>
        <taxon>Streptomycetaceae</taxon>
        <taxon>Streptomyces</taxon>
    </lineage>
</organism>
<proteinExistence type="predicted"/>
<sequence>MAPTTPATKTGHERMTLGAMYTGLGLTVVATILPYVDRATTHLLADHIRAGYPSYTDARVDSAVTTYLVLLSVVGALGVLAWLWTIRAVKAGKRWARPAATVLFAIGTGIALTGLLTRDTSGDTGLPPVLGLAGTAPSLAALLAVTLLWRRSRPA</sequence>
<protein>
    <submittedName>
        <fullName evidence="2">Uncharacterized protein</fullName>
    </submittedName>
</protein>